<feature type="modified residue" description="4-aspartylphosphate" evidence="2">
    <location>
        <position position="52"/>
    </location>
</feature>
<dbReference type="SMART" id="SM00448">
    <property type="entry name" value="REC"/>
    <property type="match status" value="1"/>
</dbReference>
<accession>A0A217EFC1</accession>
<dbReference type="InterPro" id="IPR001789">
    <property type="entry name" value="Sig_transdc_resp-reg_receiver"/>
</dbReference>
<sequence length="120" mass="13598">MKRILVVDDSPAELFRLKEILNKHDFDVIEAFSGADGVTLAEEKKPDLIIIDLVMPGMNGFQVTRQISCSLQTQHIPIIIVSTKDQDINHSWGKQQGAKHYLVKPINETKLIEIIDQYLS</sequence>
<dbReference type="RefSeq" id="WP_088823185.1">
    <property type="nucleotide sequence ID" value="NZ_FZLN01000001.1"/>
</dbReference>
<dbReference type="InterPro" id="IPR011006">
    <property type="entry name" value="CheY-like_superfamily"/>
</dbReference>
<dbReference type="Proteomes" id="UP000243463">
    <property type="component" value="Unassembled WGS sequence"/>
</dbReference>
<dbReference type="Gene3D" id="3.40.50.2300">
    <property type="match status" value="1"/>
</dbReference>
<evidence type="ECO:0000256" key="1">
    <source>
        <dbReference type="ARBA" id="ARBA00022553"/>
    </source>
</evidence>
<dbReference type="PANTHER" id="PTHR44591">
    <property type="entry name" value="STRESS RESPONSE REGULATOR PROTEIN 1"/>
    <property type="match status" value="1"/>
</dbReference>
<name>A0A217EFC1_9GAMM</name>
<keyword evidence="5" id="KW-1185">Reference proteome</keyword>
<evidence type="ECO:0000259" key="3">
    <source>
        <dbReference type="PROSITE" id="PS50110"/>
    </source>
</evidence>
<evidence type="ECO:0000256" key="2">
    <source>
        <dbReference type="PROSITE-ProRule" id="PRU00169"/>
    </source>
</evidence>
<organism evidence="4 5">
    <name type="scientific">Acinetobacter apis</name>
    <dbReference type="NCBI Taxonomy" id="1229165"/>
    <lineage>
        <taxon>Bacteria</taxon>
        <taxon>Pseudomonadati</taxon>
        <taxon>Pseudomonadota</taxon>
        <taxon>Gammaproteobacteria</taxon>
        <taxon>Moraxellales</taxon>
        <taxon>Moraxellaceae</taxon>
        <taxon>Acinetobacter</taxon>
    </lineage>
</organism>
<dbReference type="Pfam" id="PF00072">
    <property type="entry name" value="Response_reg"/>
    <property type="match status" value="1"/>
</dbReference>
<dbReference type="GO" id="GO:0000160">
    <property type="term" value="P:phosphorelay signal transduction system"/>
    <property type="evidence" value="ECO:0007669"/>
    <property type="project" value="InterPro"/>
</dbReference>
<dbReference type="AlphaFoldDB" id="A0A217EFC1"/>
<evidence type="ECO:0000313" key="4">
    <source>
        <dbReference type="EMBL" id="SNQ29198.1"/>
    </source>
</evidence>
<proteinExistence type="predicted"/>
<keyword evidence="1 2" id="KW-0597">Phosphoprotein</keyword>
<dbReference type="InterPro" id="IPR050595">
    <property type="entry name" value="Bact_response_regulator"/>
</dbReference>
<dbReference type="EMBL" id="FZLN01000001">
    <property type="protein sequence ID" value="SNQ29198.1"/>
    <property type="molecule type" value="Genomic_DNA"/>
</dbReference>
<protein>
    <submittedName>
        <fullName evidence="4">Twitching motility two-component system response regulator PilH</fullName>
    </submittedName>
</protein>
<gene>
    <name evidence="4" type="ORF">SAMN05444584_1145</name>
</gene>
<evidence type="ECO:0000313" key="5">
    <source>
        <dbReference type="Proteomes" id="UP000243463"/>
    </source>
</evidence>
<dbReference type="PROSITE" id="PS50110">
    <property type="entry name" value="RESPONSE_REGULATORY"/>
    <property type="match status" value="1"/>
</dbReference>
<feature type="domain" description="Response regulatory" evidence="3">
    <location>
        <begin position="3"/>
        <end position="119"/>
    </location>
</feature>
<dbReference type="OrthoDB" id="9800897at2"/>
<dbReference type="SUPFAM" id="SSF52172">
    <property type="entry name" value="CheY-like"/>
    <property type="match status" value="1"/>
</dbReference>
<dbReference type="PANTHER" id="PTHR44591:SF20">
    <property type="entry name" value="PROTEIN PILH"/>
    <property type="match status" value="1"/>
</dbReference>
<reference evidence="5" key="1">
    <citation type="submission" date="2017-06" db="EMBL/GenBank/DDBJ databases">
        <authorList>
            <person name="Varghese N."/>
            <person name="Submissions S."/>
        </authorList>
    </citation>
    <scope>NUCLEOTIDE SEQUENCE [LARGE SCALE GENOMIC DNA]</scope>
    <source>
        <strain evidence="5">ANC 5114</strain>
    </source>
</reference>